<evidence type="ECO:0000313" key="2">
    <source>
        <dbReference type="EMBL" id="PIT90063.1"/>
    </source>
</evidence>
<protein>
    <recommendedName>
        <fullName evidence="4">TVP38/TMEM64 family membrane protein</fullName>
    </recommendedName>
</protein>
<accession>A0A2M6WB81</accession>
<reference evidence="3" key="1">
    <citation type="submission" date="2017-09" db="EMBL/GenBank/DDBJ databases">
        <title>Depth-based differentiation of microbial function through sediment-hosted aquifers and enrichment of novel symbionts in the deep terrestrial subsurface.</title>
        <authorList>
            <person name="Probst A.J."/>
            <person name="Ladd B."/>
            <person name="Jarett J.K."/>
            <person name="Geller-Mcgrath D.E."/>
            <person name="Sieber C.M.K."/>
            <person name="Emerson J.B."/>
            <person name="Anantharaman K."/>
            <person name="Thomas B.C."/>
            <person name="Malmstrom R."/>
            <person name="Stieglmeier M."/>
            <person name="Klingl A."/>
            <person name="Woyke T."/>
            <person name="Ryan C.M."/>
            <person name="Banfield J.F."/>
        </authorList>
    </citation>
    <scope>NUCLEOTIDE SEQUENCE [LARGE SCALE GENOMIC DNA]</scope>
</reference>
<evidence type="ECO:0008006" key="4">
    <source>
        <dbReference type="Google" id="ProtNLM"/>
    </source>
</evidence>
<evidence type="ECO:0000256" key="1">
    <source>
        <dbReference type="SAM" id="Phobius"/>
    </source>
</evidence>
<proteinExistence type="predicted"/>
<keyword evidence="1" id="KW-0812">Transmembrane</keyword>
<keyword evidence="1" id="KW-0472">Membrane</keyword>
<sequence length="169" mass="18599">MASVIIAIFFVRNGILDNFLTATQGIKFISAFLAGMFFISIFTAAPAIVVLAELFKNNQTMETALIAGLGALVGDLIIFRFVKNHIAEDVKYLIEATGLKRVKKIFHLKFFHWLTPFLGAVIIASPLPDELGVSLLGLSKIKIKYFIPLSYILNFIGILVIGLAVKNII</sequence>
<feature type="transmembrane region" description="Helical" evidence="1">
    <location>
        <begin position="110"/>
        <end position="127"/>
    </location>
</feature>
<name>A0A2M6WB81_9BACT</name>
<feature type="transmembrane region" description="Helical" evidence="1">
    <location>
        <begin position="28"/>
        <end position="52"/>
    </location>
</feature>
<feature type="transmembrane region" description="Helical" evidence="1">
    <location>
        <begin position="64"/>
        <end position="82"/>
    </location>
</feature>
<dbReference type="AlphaFoldDB" id="A0A2M6WB81"/>
<comment type="caution">
    <text evidence="2">The sequence shown here is derived from an EMBL/GenBank/DDBJ whole genome shotgun (WGS) entry which is preliminary data.</text>
</comment>
<keyword evidence="1" id="KW-1133">Transmembrane helix</keyword>
<evidence type="ECO:0000313" key="3">
    <source>
        <dbReference type="Proteomes" id="UP000231464"/>
    </source>
</evidence>
<gene>
    <name evidence="2" type="ORF">COU23_00580</name>
</gene>
<dbReference type="EMBL" id="PFBP01000008">
    <property type="protein sequence ID" value="PIT90063.1"/>
    <property type="molecule type" value="Genomic_DNA"/>
</dbReference>
<feature type="transmembrane region" description="Helical" evidence="1">
    <location>
        <begin position="147"/>
        <end position="165"/>
    </location>
</feature>
<dbReference type="Proteomes" id="UP000231464">
    <property type="component" value="Unassembled WGS sequence"/>
</dbReference>
<organism evidence="2 3">
    <name type="scientific">Candidatus Kuenenbacteria bacterium CG10_big_fil_rev_8_21_14_0_10_36_11</name>
    <dbReference type="NCBI Taxonomy" id="1974618"/>
    <lineage>
        <taxon>Bacteria</taxon>
        <taxon>Candidatus Kueneniibacteriota</taxon>
    </lineage>
</organism>